<evidence type="ECO:0000313" key="2">
    <source>
        <dbReference type="Proteomes" id="UP001163846"/>
    </source>
</evidence>
<name>A0AA38PAA1_9AGAR</name>
<protein>
    <recommendedName>
        <fullName evidence="3">F-box domain-containing protein</fullName>
    </recommendedName>
</protein>
<evidence type="ECO:0008006" key="3">
    <source>
        <dbReference type="Google" id="ProtNLM"/>
    </source>
</evidence>
<dbReference type="EMBL" id="MU806143">
    <property type="protein sequence ID" value="KAJ3839180.1"/>
    <property type="molecule type" value="Genomic_DNA"/>
</dbReference>
<keyword evidence="2" id="KW-1185">Reference proteome</keyword>
<sequence>MSLISIRNMGLKRELPLELLYNVVDICAQSGSFKDLKALSLVSRALNRQARKHIWAFVKLPMEKAVGLDKEGKDFLYLVDALSTLPDITSYTKSLHIASYPPEVLIPFLDNLEFRALRGLSITGYNPRAHYAPSSTSLVELMNTNRNIHTLKLRNFRMNPIAFFDLLSQAELHNLRHCTLDIINTTIDDGWDDYLTHPSPDVVEGFLNKRRTSETSNVARPSLKSLSLTRITNLPNPAFCNALFRDTHSLFDLSSLQRLTITISSYPPVPLQFYEEVGNAQ</sequence>
<accession>A0AA38PAA1</accession>
<gene>
    <name evidence="1" type="ORF">F5878DRAFT_709649</name>
</gene>
<organism evidence="1 2">
    <name type="scientific">Lentinula raphanica</name>
    <dbReference type="NCBI Taxonomy" id="153919"/>
    <lineage>
        <taxon>Eukaryota</taxon>
        <taxon>Fungi</taxon>
        <taxon>Dikarya</taxon>
        <taxon>Basidiomycota</taxon>
        <taxon>Agaricomycotina</taxon>
        <taxon>Agaricomycetes</taxon>
        <taxon>Agaricomycetidae</taxon>
        <taxon>Agaricales</taxon>
        <taxon>Marasmiineae</taxon>
        <taxon>Omphalotaceae</taxon>
        <taxon>Lentinula</taxon>
    </lineage>
</organism>
<proteinExistence type="predicted"/>
<dbReference type="Proteomes" id="UP001163846">
    <property type="component" value="Unassembled WGS sequence"/>
</dbReference>
<reference evidence="1" key="1">
    <citation type="submission" date="2022-08" db="EMBL/GenBank/DDBJ databases">
        <authorList>
            <consortium name="DOE Joint Genome Institute"/>
            <person name="Min B."/>
            <person name="Riley R."/>
            <person name="Sierra-Patev S."/>
            <person name="Naranjo-Ortiz M."/>
            <person name="Looney B."/>
            <person name="Konkel Z."/>
            <person name="Slot J.C."/>
            <person name="Sakamoto Y."/>
            <person name="Steenwyk J.L."/>
            <person name="Rokas A."/>
            <person name="Carro J."/>
            <person name="Camarero S."/>
            <person name="Ferreira P."/>
            <person name="Molpeceres G."/>
            <person name="Ruiz-Duenas F.J."/>
            <person name="Serrano A."/>
            <person name="Henrissat B."/>
            <person name="Drula E."/>
            <person name="Hughes K.W."/>
            <person name="Mata J.L."/>
            <person name="Ishikawa N.K."/>
            <person name="Vargas-Isla R."/>
            <person name="Ushijima S."/>
            <person name="Smith C.A."/>
            <person name="Ahrendt S."/>
            <person name="Andreopoulos W."/>
            <person name="He G."/>
            <person name="Labutti K."/>
            <person name="Lipzen A."/>
            <person name="Ng V."/>
            <person name="Sandor L."/>
            <person name="Barry K."/>
            <person name="Martinez A.T."/>
            <person name="Xiao Y."/>
            <person name="Gibbons J.G."/>
            <person name="Terashima K."/>
            <person name="Hibbett D.S."/>
            <person name="Grigoriev I.V."/>
        </authorList>
    </citation>
    <scope>NUCLEOTIDE SEQUENCE</scope>
    <source>
        <strain evidence="1">TFB9207</strain>
    </source>
</reference>
<dbReference type="AlphaFoldDB" id="A0AA38PAA1"/>
<comment type="caution">
    <text evidence="1">The sequence shown here is derived from an EMBL/GenBank/DDBJ whole genome shotgun (WGS) entry which is preliminary data.</text>
</comment>
<evidence type="ECO:0000313" key="1">
    <source>
        <dbReference type="EMBL" id="KAJ3839180.1"/>
    </source>
</evidence>